<evidence type="ECO:0000259" key="2">
    <source>
        <dbReference type="PROSITE" id="PS51272"/>
    </source>
</evidence>
<name>A0A1E5QGN7_9CYAN</name>
<sequence>MVNTAPRFRDLETHWARTPIEALAARGIISGFPDQTFRPNDPISRAQFAALIQKAFPRPQQRPYVAFTDVPTNHWAANAIKTAYETGFLAGYPNRLFKPDEGIQRVQVLVALAGGLGIIVNPALKARLPELYQDASQIPAYAIDRVAEATGASMVVNHPNVRMLNPLRAATRGEVAAIIYQGLVYEKRAPEISSTFIVRPPQLEPPVQLVNVSHRREFRGVWVTSVWNVDWPSKAGLPVQQQRDELIRILDQAAATHLNAVILQVRIEGDALYQSSLEPWSRWLTGQQGRAPEPFYDPLEFAVAEAHKRNLELHAWINLYRAQITLNSGPNVAPHMAVIHPETICKFDTQLWMDPGQKRVQDQTFNVVMDIIQRYDVDGIHIDDYFYPYPIAGVTFPDENTYAAYVAAGGRLSLGDWRRDNVSLLIQRIWNGIKATKPHVKFGVSPFGIFRPGEPEQIRGLDAYDQLYSDSKKWLEQGWIDYYAPQLYWKIEPPAQSYPVLLDWWLSHNRQKRHIYVGNRITRLDATTWPVSETLQQVEISRNRANQLSLGNIFYHASIFLENRLGIVDSLKASPYSQVALVPTLSWLSQTPPPHPTEVTVREGRLSWKAPTNTTIRGWTLYQQQGTQWQLSQILNAQTTSIPIQAGTYALCTVNRVAVESIGVRVVV</sequence>
<dbReference type="Gene3D" id="3.20.20.80">
    <property type="entry name" value="Glycosidases"/>
    <property type="match status" value="1"/>
</dbReference>
<dbReference type="InterPro" id="IPR052177">
    <property type="entry name" value="Divisome_Glycosyl_Hydrolase"/>
</dbReference>
<dbReference type="PANTHER" id="PTHR43405">
    <property type="entry name" value="GLYCOSYL HYDROLASE DIGH"/>
    <property type="match status" value="1"/>
</dbReference>
<evidence type="ECO:0000313" key="3">
    <source>
        <dbReference type="EMBL" id="OEJ73754.1"/>
    </source>
</evidence>
<dbReference type="RefSeq" id="WP_069968640.1">
    <property type="nucleotide sequence ID" value="NZ_CM124774.1"/>
</dbReference>
<organism evidence="3">
    <name type="scientific">Desertifilum tharense IPPAS B-1220</name>
    <dbReference type="NCBI Taxonomy" id="1781255"/>
    <lineage>
        <taxon>Bacteria</taxon>
        <taxon>Bacillati</taxon>
        <taxon>Cyanobacteriota</taxon>
        <taxon>Cyanophyceae</taxon>
        <taxon>Desertifilales</taxon>
        <taxon>Desertifilaceae</taxon>
        <taxon>Desertifilum</taxon>
    </lineage>
</organism>
<keyword evidence="1" id="KW-0732">Signal</keyword>
<protein>
    <recommendedName>
        <fullName evidence="2">SLH domain-containing protein</fullName>
    </recommendedName>
</protein>
<dbReference type="AlphaFoldDB" id="A0A1E5QGN7"/>
<accession>A0A1E5QGN7</accession>
<dbReference type="PANTHER" id="PTHR43405:SF1">
    <property type="entry name" value="GLYCOSYL HYDROLASE DIGH"/>
    <property type="match status" value="1"/>
</dbReference>
<comment type="caution">
    <text evidence="3">The sequence shown here is derived from an EMBL/GenBank/DDBJ whole genome shotgun (WGS) entry which is preliminary data.</text>
</comment>
<feature type="domain" description="SLH" evidence="2">
    <location>
        <begin position="129"/>
        <end position="193"/>
    </location>
</feature>
<dbReference type="InterPro" id="IPR017853">
    <property type="entry name" value="GH"/>
</dbReference>
<gene>
    <name evidence="3" type="ORF">BH720_18150</name>
</gene>
<dbReference type="InterPro" id="IPR001119">
    <property type="entry name" value="SLH_dom"/>
</dbReference>
<dbReference type="STRING" id="1781255.BH720_18150"/>
<reference evidence="3" key="1">
    <citation type="submission" date="2016-09" db="EMBL/GenBank/DDBJ databases">
        <title>Draft genome of thermotolerant cyanobacterium Desertifilum sp. strain IPPAS B-1220.</title>
        <authorList>
            <person name="Sinetova M.A."/>
            <person name="Bolakhan K."/>
            <person name="Zayadan B.K."/>
            <person name="Mironov K.S."/>
            <person name="Ustinova V."/>
            <person name="Kupriyanova E.V."/>
            <person name="Sidorov R.A."/>
            <person name="Skrypnik A.N."/>
            <person name="Gogoleva N.E."/>
            <person name="Gogolev Y.V."/>
            <person name="Los D.A."/>
        </authorList>
    </citation>
    <scope>NUCLEOTIDE SEQUENCE [LARGE SCALE GENOMIC DNA]</scope>
    <source>
        <strain evidence="3">IPPAS B-1220</strain>
    </source>
</reference>
<dbReference type="SUPFAM" id="SSF51445">
    <property type="entry name" value="(Trans)glycosidases"/>
    <property type="match status" value="1"/>
</dbReference>
<dbReference type="Pfam" id="PF02638">
    <property type="entry name" value="GHL10"/>
    <property type="match status" value="1"/>
</dbReference>
<dbReference type="EMBL" id="MJGC01000079">
    <property type="protein sequence ID" value="OEJ73754.1"/>
    <property type="molecule type" value="Genomic_DNA"/>
</dbReference>
<feature type="domain" description="SLH" evidence="2">
    <location>
        <begin position="67"/>
        <end position="126"/>
    </location>
</feature>
<dbReference type="OrthoDB" id="9759810at2"/>
<dbReference type="InterPro" id="IPR003790">
    <property type="entry name" value="GHL10"/>
</dbReference>
<proteinExistence type="predicted"/>
<evidence type="ECO:0000256" key="1">
    <source>
        <dbReference type="ARBA" id="ARBA00022729"/>
    </source>
</evidence>
<dbReference type="Pfam" id="PF00395">
    <property type="entry name" value="SLH"/>
    <property type="match status" value="2"/>
</dbReference>
<feature type="domain" description="SLH" evidence="2">
    <location>
        <begin position="3"/>
        <end position="66"/>
    </location>
</feature>
<dbReference type="PROSITE" id="PS51272">
    <property type="entry name" value="SLH"/>
    <property type="match status" value="3"/>
</dbReference>